<dbReference type="Pfam" id="PF07842">
    <property type="entry name" value="GCFC"/>
    <property type="match status" value="1"/>
</dbReference>
<feature type="compositionally biased region" description="Gly residues" evidence="7">
    <location>
        <begin position="162"/>
        <end position="188"/>
    </location>
</feature>
<feature type="region of interest" description="Disordered" evidence="7">
    <location>
        <begin position="1"/>
        <end position="275"/>
    </location>
</feature>
<feature type="compositionally biased region" description="Basic residues" evidence="7">
    <location>
        <begin position="40"/>
        <end position="49"/>
    </location>
</feature>
<evidence type="ECO:0000313" key="9">
    <source>
        <dbReference type="EMBL" id="KXS21412.1"/>
    </source>
</evidence>
<dbReference type="InterPro" id="IPR000467">
    <property type="entry name" value="G_patch_dom"/>
</dbReference>
<dbReference type="GO" id="GO:0071008">
    <property type="term" value="C:U2-type post-mRNA release spliceosomal complex"/>
    <property type="evidence" value="ECO:0007669"/>
    <property type="project" value="TreeGrafter"/>
</dbReference>
<comment type="similarity">
    <text evidence="2">Belongs to the TFP11/STIP family.</text>
</comment>
<dbReference type="STRING" id="1344416.A0A139AXD8"/>
<dbReference type="InterPro" id="IPR022783">
    <property type="entry name" value="GCFC_dom"/>
</dbReference>
<dbReference type="AlphaFoldDB" id="A0A139AXD8"/>
<comment type="subcellular location">
    <subcellularLocation>
        <location evidence="1">Nucleus</location>
    </subcellularLocation>
</comment>
<reference evidence="9 10" key="1">
    <citation type="journal article" date="2015" name="Genome Biol. Evol.">
        <title>Phylogenomic analyses indicate that early fungi evolved digesting cell walls of algal ancestors of land plants.</title>
        <authorList>
            <person name="Chang Y."/>
            <person name="Wang S."/>
            <person name="Sekimoto S."/>
            <person name="Aerts A.L."/>
            <person name="Choi C."/>
            <person name="Clum A."/>
            <person name="LaButti K.M."/>
            <person name="Lindquist E.A."/>
            <person name="Yee Ngan C."/>
            <person name="Ohm R.A."/>
            <person name="Salamov A.A."/>
            <person name="Grigoriev I.V."/>
            <person name="Spatafora J.W."/>
            <person name="Berbee M.L."/>
        </authorList>
    </citation>
    <scope>NUCLEOTIDE SEQUENCE [LARGE SCALE GENOMIC DNA]</scope>
    <source>
        <strain evidence="9 10">JEL478</strain>
    </source>
</reference>
<dbReference type="PANTHER" id="PTHR23329">
    <property type="entry name" value="TUFTELIN-INTERACTING PROTEIN 11-RELATED"/>
    <property type="match status" value="1"/>
</dbReference>
<dbReference type="EMBL" id="KQ965733">
    <property type="protein sequence ID" value="KXS21412.1"/>
    <property type="molecule type" value="Genomic_DNA"/>
</dbReference>
<dbReference type="GO" id="GO:0000390">
    <property type="term" value="P:spliceosomal complex disassembly"/>
    <property type="evidence" value="ECO:0007669"/>
    <property type="project" value="InterPro"/>
</dbReference>
<sequence length="1064" mass="114139">MGRKRKSNWADDDGSSSDEGSSGDDDRGLNADEREERVLFRGKRGKRKARTEEDKMLGVFAEDSDEVDGRRGGGRYAKSGRRAGGMYDAGVAFVKGVRNGGGEGDGVGQEEEQEERGEGDGDGDKQEDDEMEVEGEEGEDGDGAGQPRDKTEDEEMSDAEGHGGLGLGMGMETGLGLGMGRGGLGLGTGLPSQFGGAGGDSGRNSNPHMSHLRKTVSLSPSPTPSRPSTPSNPTPRPQKADRDFGKWESTSSGIGSKLLRAMGWKPGQGLGKDRAGMVKPIDVKLRPQRAGLGTIDERTEAVREQQRVMKETHGIDYGEESEESDNNGGGKRKSRKRKDSDEAQVRPKSSQWKKSRPPKSAKPSYITPADLLAADTSALPDGAASPSVQPSTIIDLTGPSARVRDISSLSTVTPSHPSLIDPTKHLPELRHNLRLLADLARSDLVSAGRALRAEDAQRARWERERSAAQTAKAQAAAAEVAVAELAKAAEQLSIASRAAAADGAGDGVVVRGRAGRSDDPMDLGLSRPSGKSARASKAVQPSDPIDVDDESLEESSLSLLTPHFVNLASLPQTTPLPASLGLPTPSTLAVSAAQPVLARLWRTWDPLSNPAPGLAWLSRWGTLMNPPPAPPPRSAGSRYAPSIELKSNCMSPYEALLWSSWLPPLRSAASRWDPGAPESMLKVVEAWCGDGKQGGAIGKDTDPVLPAWLHHHVLDQLVLPKLVRFVALWRPSATSDPTNTPPAHLWALPWLAVPNPPGWGEGHWTDPLVDAARRRLEGELRGRWNPKDTWGVEEVGRWMEVFAPAALSTMLRRCVLPKLILSLRTQLVVNPASPDLKPLHWLLAWYSAGLLPPHLTSALIAVELRPKWMRALWTWLAHSGADLGEVARWYAAWRGEVPPEVAKEEPLEKLWREALDAMNDAVAKRKNGDSVTIPREFVGEADAGDAPPLPDFLAYDLVAGNAQRSSRQPSAPAKATPGPASLTYRDHLEAFFASHDLVMEPAQAASVEHGRVVYRVGPPGGSGRGRSRGKGVFVSMDEGVVYVRESGSWLPAAEEEVVAKANGV</sequence>
<feature type="region of interest" description="Disordered" evidence="7">
    <location>
        <begin position="511"/>
        <end position="551"/>
    </location>
</feature>
<feature type="compositionally biased region" description="Basic and acidic residues" evidence="7">
    <location>
        <begin position="24"/>
        <end position="39"/>
    </location>
</feature>
<feature type="region of interest" description="Disordered" evidence="7">
    <location>
        <begin position="287"/>
        <end position="368"/>
    </location>
</feature>
<dbReference type="InterPro" id="IPR045211">
    <property type="entry name" value="TFP11/STIP/Ntr1"/>
</dbReference>
<keyword evidence="3" id="KW-0507">mRNA processing</keyword>
<dbReference type="Pfam" id="PF01585">
    <property type="entry name" value="G-patch"/>
    <property type="match status" value="1"/>
</dbReference>
<dbReference type="Pfam" id="PF12457">
    <property type="entry name" value="TIP_N"/>
    <property type="match status" value="1"/>
</dbReference>
<dbReference type="InterPro" id="IPR022159">
    <property type="entry name" value="STIP/TFIP11_N"/>
</dbReference>
<evidence type="ECO:0000256" key="4">
    <source>
        <dbReference type="ARBA" id="ARBA00022728"/>
    </source>
</evidence>
<feature type="compositionally biased region" description="Acidic residues" evidence="7">
    <location>
        <begin position="125"/>
        <end position="142"/>
    </location>
</feature>
<dbReference type="GO" id="GO:0003676">
    <property type="term" value="F:nucleic acid binding"/>
    <property type="evidence" value="ECO:0007669"/>
    <property type="project" value="InterPro"/>
</dbReference>
<evidence type="ECO:0000256" key="1">
    <source>
        <dbReference type="ARBA" id="ARBA00004123"/>
    </source>
</evidence>
<evidence type="ECO:0000256" key="5">
    <source>
        <dbReference type="ARBA" id="ARBA00023187"/>
    </source>
</evidence>
<gene>
    <name evidence="9" type="ORF">M427DRAFT_151443</name>
</gene>
<protein>
    <submittedName>
        <fullName evidence="9">TFP11-domain-containing protein</fullName>
    </submittedName>
</protein>
<evidence type="ECO:0000313" key="10">
    <source>
        <dbReference type="Proteomes" id="UP000070544"/>
    </source>
</evidence>
<dbReference type="PANTHER" id="PTHR23329:SF1">
    <property type="entry name" value="TUFTELIN-INTERACTING PROTEIN 11"/>
    <property type="match status" value="1"/>
</dbReference>
<accession>A0A139AXD8</accession>
<name>A0A139AXD8_GONPJ</name>
<feature type="compositionally biased region" description="Pro residues" evidence="7">
    <location>
        <begin position="221"/>
        <end position="236"/>
    </location>
</feature>
<evidence type="ECO:0000256" key="2">
    <source>
        <dbReference type="ARBA" id="ARBA00010900"/>
    </source>
</evidence>
<evidence type="ECO:0000256" key="3">
    <source>
        <dbReference type="ARBA" id="ARBA00022664"/>
    </source>
</evidence>
<dbReference type="Proteomes" id="UP000070544">
    <property type="component" value="Unassembled WGS sequence"/>
</dbReference>
<dbReference type="OrthoDB" id="4822at2759"/>
<feature type="compositionally biased region" description="Basic and acidic residues" evidence="7">
    <location>
        <begin position="295"/>
        <end position="316"/>
    </location>
</feature>
<dbReference type="OMA" id="RALQKWH"/>
<feature type="compositionally biased region" description="Gly residues" evidence="7">
    <location>
        <begin position="98"/>
        <end position="107"/>
    </location>
</feature>
<evidence type="ECO:0000259" key="8">
    <source>
        <dbReference type="PROSITE" id="PS50174"/>
    </source>
</evidence>
<proteinExistence type="inferred from homology"/>
<organism evidence="9 10">
    <name type="scientific">Gonapodya prolifera (strain JEL478)</name>
    <name type="common">Monoblepharis prolifera</name>
    <dbReference type="NCBI Taxonomy" id="1344416"/>
    <lineage>
        <taxon>Eukaryota</taxon>
        <taxon>Fungi</taxon>
        <taxon>Fungi incertae sedis</taxon>
        <taxon>Chytridiomycota</taxon>
        <taxon>Chytridiomycota incertae sedis</taxon>
        <taxon>Monoblepharidomycetes</taxon>
        <taxon>Monoblepharidales</taxon>
        <taxon>Gonapodyaceae</taxon>
        <taxon>Gonapodya</taxon>
    </lineage>
</organism>
<evidence type="ECO:0000256" key="7">
    <source>
        <dbReference type="SAM" id="MobiDB-lite"/>
    </source>
</evidence>
<dbReference type="PROSITE" id="PS50174">
    <property type="entry name" value="G_PATCH"/>
    <property type="match status" value="1"/>
</dbReference>
<keyword evidence="4" id="KW-0747">Spliceosome</keyword>
<feature type="domain" description="G-patch" evidence="8">
    <location>
        <begin position="251"/>
        <end position="297"/>
    </location>
</feature>
<evidence type="ECO:0000256" key="6">
    <source>
        <dbReference type="ARBA" id="ARBA00023242"/>
    </source>
</evidence>
<dbReference type="SMART" id="SM00443">
    <property type="entry name" value="G_patch"/>
    <property type="match status" value="1"/>
</dbReference>
<keyword evidence="5" id="KW-0508">mRNA splicing</keyword>
<keyword evidence="10" id="KW-1185">Reference proteome</keyword>
<keyword evidence="6" id="KW-0539">Nucleus</keyword>